<feature type="compositionally biased region" description="Basic and acidic residues" evidence="1">
    <location>
        <begin position="910"/>
        <end position="945"/>
    </location>
</feature>
<feature type="region of interest" description="Disordered" evidence="1">
    <location>
        <begin position="623"/>
        <end position="1065"/>
    </location>
</feature>
<feature type="compositionally biased region" description="Basic and acidic residues" evidence="1">
    <location>
        <begin position="1"/>
        <end position="11"/>
    </location>
</feature>
<feature type="compositionally biased region" description="Pro residues" evidence="1">
    <location>
        <begin position="1111"/>
        <end position="1123"/>
    </location>
</feature>
<feature type="compositionally biased region" description="Pro residues" evidence="1">
    <location>
        <begin position="851"/>
        <end position="865"/>
    </location>
</feature>
<feature type="compositionally biased region" description="Low complexity" evidence="1">
    <location>
        <begin position="866"/>
        <end position="889"/>
    </location>
</feature>
<dbReference type="PANTHER" id="PTHR48125:SF12">
    <property type="entry name" value="AT HOOK TRANSCRIPTION FACTOR FAMILY-RELATED"/>
    <property type="match status" value="1"/>
</dbReference>
<gene>
    <name evidence="2" type="ORF">BU26DRAFT_540306</name>
</gene>
<name>A0A6A6IEY3_9PLEO</name>
<feature type="compositionally biased region" description="Polar residues" evidence="1">
    <location>
        <begin position="592"/>
        <end position="609"/>
    </location>
</feature>
<feature type="compositionally biased region" description="Low complexity" evidence="1">
    <location>
        <begin position="54"/>
        <end position="68"/>
    </location>
</feature>
<feature type="compositionally biased region" description="Basic and acidic residues" evidence="1">
    <location>
        <begin position="97"/>
        <end position="115"/>
    </location>
</feature>
<feature type="region of interest" description="Disordered" evidence="1">
    <location>
        <begin position="1262"/>
        <end position="1346"/>
    </location>
</feature>
<feature type="compositionally biased region" description="Basic and acidic residues" evidence="1">
    <location>
        <begin position="264"/>
        <end position="276"/>
    </location>
</feature>
<feature type="compositionally biased region" description="Low complexity" evidence="1">
    <location>
        <begin position="761"/>
        <end position="776"/>
    </location>
</feature>
<dbReference type="GeneID" id="54584874"/>
<protein>
    <submittedName>
        <fullName evidence="2">Uncharacterized protein</fullName>
    </submittedName>
</protein>
<accession>A0A6A6IEY3</accession>
<dbReference type="PANTHER" id="PTHR48125">
    <property type="entry name" value="LP07818P1"/>
    <property type="match status" value="1"/>
</dbReference>
<dbReference type="EMBL" id="ML987195">
    <property type="protein sequence ID" value="KAF2248767.1"/>
    <property type="molecule type" value="Genomic_DNA"/>
</dbReference>
<feature type="region of interest" description="Disordered" evidence="1">
    <location>
        <begin position="1103"/>
        <end position="1128"/>
    </location>
</feature>
<organism evidence="2 3">
    <name type="scientific">Trematosphaeria pertusa</name>
    <dbReference type="NCBI Taxonomy" id="390896"/>
    <lineage>
        <taxon>Eukaryota</taxon>
        <taxon>Fungi</taxon>
        <taxon>Dikarya</taxon>
        <taxon>Ascomycota</taxon>
        <taxon>Pezizomycotina</taxon>
        <taxon>Dothideomycetes</taxon>
        <taxon>Pleosporomycetidae</taxon>
        <taxon>Pleosporales</taxon>
        <taxon>Massarineae</taxon>
        <taxon>Trematosphaeriaceae</taxon>
        <taxon>Trematosphaeria</taxon>
    </lineage>
</organism>
<feature type="compositionally biased region" description="Basic and acidic residues" evidence="1">
    <location>
        <begin position="660"/>
        <end position="669"/>
    </location>
</feature>
<feature type="compositionally biased region" description="Low complexity" evidence="1">
    <location>
        <begin position="23"/>
        <end position="36"/>
    </location>
</feature>
<sequence>MAEQITHDVVKEAQSMGGPSPVDDTASTTNTTAGNGEAPSGPTTLDSTSSDALPTTTKAKPADTAPADVAQPSETAGGDAAQASATATSGQAQPDATPKETKEHLANGDAGEHSTAESQHAVGDASGGSDTDISRPGSVDQAKRPEGHLRTNSVKKPASFKSVSVTKNFLAKSAVSTPIARPGEKPAPAGPTTASTLQTAKPRLVAKSGASNVPRSLKLNGAGSGPDASKVWNKNQPIPPPPPKQFTDEELQKQYGIHLATRLQADEAGKESKWADIDDDEDDWAPETVQWMDGTKSTVAAVENLPPPPEDARPAANKETLSLATKPTPSPAPASQKPSTTGGTKTILKPGALLQSSTSKPKGPNDKPTLVAKPSQAAPVKSPWAPLPPVEKVSPVQVNPAVQPPPPRYGHRESHGYDAMSALPAKEIAPDDFNRSWRDDRGNRELFNAHSGRYEQFSETRRGSTRDTFRHQPSVLQRPLQDSPAEPSAAFQTSRTSADGPAWGRRRNSSNVSGGSGRRMSFDRRAPDYPPMPMNMHRRESLSFNGIDASVPETPGHVLPPQGTPTDQPPSFAQKPSPAISHVQPVSPFGSVGSSANQEALTPGGTQPIQNLVEVQQRLLHGDLESIKLRKQREKEQEAKEEAERKERLRKKLEALGFNEEPKSKKEKALPAPVQSPPKPPVPTSEGEVAQYGMMKVHQPQPVKKLYPTEPPPASKPAAPKPSPSPVKAQPELQAKPVPSLHQPSAPGNNSTREENKNLSEAEQSQAQQLEVAGPQGPKPPQPPQAPWSTSVPQRPWTSTVWGPPQAKDRALGNGTFDSGYNRSQPHSGPQQIPPQAQANAASIALNLPLKPSPPQQQPQAPPSQPFAQQAMFSQAAPAPPQANAASKPGPGPIGPPADKGWGNFHAHIRRDDRDMVVKAQQDLERLGPDALRPEIRETYTDRQGKSQTTLHGKAGGIEAKTSQPSVAPELKPKDETSKAGHDGPSPPHIMNQGSHHQPSTQAGRSSRFFPRPSETAQQASSVSSKVDSPPPPETESHPAFSGDSHHPRVKMPKPPPRVRLPPTAVEPVAHAEAPVSMPPRTRVGFGAQPLASTLEWQARFNGLLGKPSPAGAPTPIARPHPPAQAAAHGKSGTLAVFASSKAPLEVRETLTSATVSLPTAATRKAPSDYDNRDIMTRISAEEALLEDREFGSLPTVKPPKVPHLAANEPAAGFPPTPRGNSRFQRPLDIFTRTMFDGETHRHADNINISIWLKEKRGTFTKSIPWKRKGGKGPGPKSKRPYTPNGTSTNGRNERPRKPSNYQGQRSDSNSSTRASSGNGWSNNRSTPPHNNHPWGRRAPSSAPVH</sequence>
<feature type="compositionally biased region" description="Low complexity" evidence="1">
    <location>
        <begin position="834"/>
        <end position="848"/>
    </location>
</feature>
<feature type="compositionally biased region" description="Polar residues" evidence="1">
    <location>
        <begin position="992"/>
        <end position="1005"/>
    </location>
</feature>
<feature type="compositionally biased region" description="Polar residues" evidence="1">
    <location>
        <begin position="742"/>
        <end position="751"/>
    </location>
</feature>
<feature type="compositionally biased region" description="Basic and acidic residues" evidence="1">
    <location>
        <begin position="971"/>
        <end position="982"/>
    </location>
</feature>
<evidence type="ECO:0000256" key="1">
    <source>
        <dbReference type="SAM" id="MobiDB-lite"/>
    </source>
</evidence>
<feature type="region of interest" description="Disordered" evidence="1">
    <location>
        <begin position="1"/>
        <end position="250"/>
    </location>
</feature>
<feature type="compositionally biased region" description="Polar residues" evidence="1">
    <location>
        <begin position="41"/>
        <end position="53"/>
    </location>
</feature>
<feature type="compositionally biased region" description="Low complexity" evidence="1">
    <location>
        <begin position="1307"/>
        <end position="1317"/>
    </location>
</feature>
<feature type="compositionally biased region" description="Polar residues" evidence="1">
    <location>
        <begin position="1318"/>
        <end position="1330"/>
    </location>
</feature>
<feature type="region of interest" description="Disordered" evidence="1">
    <location>
        <begin position="264"/>
        <end position="392"/>
    </location>
</feature>
<dbReference type="RefSeq" id="XP_033683771.1">
    <property type="nucleotide sequence ID" value="XM_033831544.1"/>
</dbReference>
<feature type="region of interest" description="Disordered" evidence="1">
    <location>
        <begin position="446"/>
        <end position="609"/>
    </location>
</feature>
<feature type="compositionally biased region" description="Low complexity" evidence="1">
    <location>
        <begin position="75"/>
        <end position="93"/>
    </location>
</feature>
<feature type="compositionally biased region" description="Basic and acidic residues" evidence="1">
    <location>
        <begin position="452"/>
        <end position="470"/>
    </location>
</feature>
<dbReference type="Proteomes" id="UP000800094">
    <property type="component" value="Unassembled WGS sequence"/>
</dbReference>
<feature type="compositionally biased region" description="Pro residues" evidence="1">
    <location>
        <begin position="777"/>
        <end position="786"/>
    </location>
</feature>
<keyword evidence="3" id="KW-1185">Reference proteome</keyword>
<evidence type="ECO:0000313" key="2">
    <source>
        <dbReference type="EMBL" id="KAF2248767.1"/>
    </source>
</evidence>
<feature type="compositionally biased region" description="Pro residues" evidence="1">
    <location>
        <begin position="674"/>
        <end position="683"/>
    </location>
</feature>
<feature type="compositionally biased region" description="Basic and acidic residues" evidence="1">
    <location>
        <begin position="623"/>
        <end position="647"/>
    </location>
</feature>
<feature type="compositionally biased region" description="Polar residues" evidence="1">
    <location>
        <begin position="788"/>
        <end position="801"/>
    </location>
</feature>
<feature type="compositionally biased region" description="Polar residues" evidence="1">
    <location>
        <begin position="816"/>
        <end position="830"/>
    </location>
</feature>
<feature type="compositionally biased region" description="Pro residues" evidence="1">
    <location>
        <begin position="709"/>
        <end position="725"/>
    </location>
</feature>
<dbReference type="OrthoDB" id="5416983at2759"/>
<evidence type="ECO:0000313" key="3">
    <source>
        <dbReference type="Proteomes" id="UP000800094"/>
    </source>
</evidence>
<reference evidence="2" key="1">
    <citation type="journal article" date="2020" name="Stud. Mycol.">
        <title>101 Dothideomycetes genomes: a test case for predicting lifestyles and emergence of pathogens.</title>
        <authorList>
            <person name="Haridas S."/>
            <person name="Albert R."/>
            <person name="Binder M."/>
            <person name="Bloem J."/>
            <person name="Labutti K."/>
            <person name="Salamov A."/>
            <person name="Andreopoulos B."/>
            <person name="Baker S."/>
            <person name="Barry K."/>
            <person name="Bills G."/>
            <person name="Bluhm B."/>
            <person name="Cannon C."/>
            <person name="Castanera R."/>
            <person name="Culley D."/>
            <person name="Daum C."/>
            <person name="Ezra D."/>
            <person name="Gonzalez J."/>
            <person name="Henrissat B."/>
            <person name="Kuo A."/>
            <person name="Liang C."/>
            <person name="Lipzen A."/>
            <person name="Lutzoni F."/>
            <person name="Magnuson J."/>
            <person name="Mondo S."/>
            <person name="Nolan M."/>
            <person name="Ohm R."/>
            <person name="Pangilinan J."/>
            <person name="Park H.-J."/>
            <person name="Ramirez L."/>
            <person name="Alfaro M."/>
            <person name="Sun H."/>
            <person name="Tritt A."/>
            <person name="Yoshinaga Y."/>
            <person name="Zwiers L.-H."/>
            <person name="Turgeon B."/>
            <person name="Goodwin S."/>
            <person name="Spatafora J."/>
            <person name="Crous P."/>
            <person name="Grigoriev I."/>
        </authorList>
    </citation>
    <scope>NUCLEOTIDE SEQUENCE</scope>
    <source>
        <strain evidence="2">CBS 122368</strain>
    </source>
</reference>
<proteinExistence type="predicted"/>